<dbReference type="eggNOG" id="COG1620">
    <property type="taxonomic scope" value="Bacteria"/>
</dbReference>
<keyword evidence="7 8" id="KW-0472">Membrane</keyword>
<dbReference type="NCBIfam" id="TIGR00795">
    <property type="entry name" value="lctP"/>
    <property type="match status" value="1"/>
</dbReference>
<dbReference type="PANTHER" id="PTHR30003:SF0">
    <property type="entry name" value="GLYCOLATE PERMEASE GLCA-RELATED"/>
    <property type="match status" value="1"/>
</dbReference>
<feature type="transmembrane region" description="Helical" evidence="8">
    <location>
        <begin position="34"/>
        <end position="55"/>
    </location>
</feature>
<feature type="transmembrane region" description="Helical" evidence="8">
    <location>
        <begin position="366"/>
        <end position="385"/>
    </location>
</feature>
<dbReference type="GO" id="GO:0015295">
    <property type="term" value="F:solute:proton symporter activity"/>
    <property type="evidence" value="ECO:0007669"/>
    <property type="project" value="TreeGrafter"/>
</dbReference>
<keyword evidence="5 8" id="KW-0812">Transmembrane</keyword>
<dbReference type="InterPro" id="IPR003804">
    <property type="entry name" value="Lactate_perm"/>
</dbReference>
<feature type="transmembrane region" description="Helical" evidence="8">
    <location>
        <begin position="142"/>
        <end position="164"/>
    </location>
</feature>
<feature type="transmembrane region" description="Helical" evidence="8">
    <location>
        <begin position="280"/>
        <end position="299"/>
    </location>
</feature>
<accession>A0A0A7FUG2</accession>
<feature type="transmembrane region" description="Helical" evidence="8">
    <location>
        <begin position="326"/>
        <end position="346"/>
    </location>
</feature>
<dbReference type="RefSeq" id="WP_039313830.1">
    <property type="nucleotide sequence ID" value="NZ_CP006905.1"/>
</dbReference>
<dbReference type="Pfam" id="PF02652">
    <property type="entry name" value="Lactate_perm"/>
    <property type="match status" value="1"/>
</dbReference>
<keyword evidence="3 8" id="KW-0813">Transport</keyword>
<name>A0A0A7FUG2_9CLOT</name>
<comment type="similarity">
    <text evidence="2 8">Belongs to the lactate permease family.</text>
</comment>
<dbReference type="Proteomes" id="UP000030635">
    <property type="component" value="Chromosome"/>
</dbReference>
<evidence type="ECO:0000256" key="4">
    <source>
        <dbReference type="ARBA" id="ARBA00022475"/>
    </source>
</evidence>
<feature type="transmembrane region" description="Helical" evidence="8">
    <location>
        <begin position="184"/>
        <end position="203"/>
    </location>
</feature>
<evidence type="ECO:0000256" key="3">
    <source>
        <dbReference type="ARBA" id="ARBA00022448"/>
    </source>
</evidence>
<comment type="function">
    <text evidence="8">Uptake of L-lactate across the membrane. Can also transport D-lactate and glycolate.</text>
</comment>
<dbReference type="HOGENOM" id="CLU_021628_0_0_9"/>
<dbReference type="EMBL" id="CP006905">
    <property type="protein sequence ID" value="AIY83254.1"/>
    <property type="molecule type" value="Genomic_DNA"/>
</dbReference>
<dbReference type="OrthoDB" id="9761056at2"/>
<feature type="transmembrane region" description="Helical" evidence="8">
    <location>
        <begin position="241"/>
        <end position="260"/>
    </location>
</feature>
<protein>
    <recommendedName>
        <fullName evidence="8">L-lactate permease</fullName>
    </recommendedName>
</protein>
<feature type="transmembrane region" description="Helical" evidence="8">
    <location>
        <begin position="215"/>
        <end position="235"/>
    </location>
</feature>
<reference evidence="9 10" key="1">
    <citation type="journal article" date="2015" name="Infect. Genet. Evol.">
        <title>Genomic sequences of six botulinum neurotoxin-producing strains representing three clostridial species illustrate the mobility and diversity of botulinum neurotoxin genes.</title>
        <authorList>
            <person name="Smith T.J."/>
            <person name="Hill K.K."/>
            <person name="Xie G."/>
            <person name="Foley B.T."/>
            <person name="Williamson C.H."/>
            <person name="Foster J.T."/>
            <person name="Johnson S.L."/>
            <person name="Chertkov O."/>
            <person name="Teshima H."/>
            <person name="Gibbons H.S."/>
            <person name="Johnsky L.A."/>
            <person name="Karavis M.A."/>
            <person name="Smith L.A."/>
        </authorList>
    </citation>
    <scope>NUCLEOTIDE SEQUENCE [LARGE SCALE GENOMIC DNA]</scope>
    <source>
        <strain evidence="9">Sullivan</strain>
    </source>
</reference>
<dbReference type="KEGG" id="cbv:U729_1778"/>
<feature type="transmembrane region" description="Helical" evidence="8">
    <location>
        <begin position="488"/>
        <end position="507"/>
    </location>
</feature>
<feature type="transmembrane region" description="Helical" evidence="8">
    <location>
        <begin position="62"/>
        <end position="85"/>
    </location>
</feature>
<evidence type="ECO:0000256" key="6">
    <source>
        <dbReference type="ARBA" id="ARBA00022989"/>
    </source>
</evidence>
<dbReference type="AlphaFoldDB" id="A0A0A7FUG2"/>
<keyword evidence="10" id="KW-1185">Reference proteome</keyword>
<gene>
    <name evidence="9" type="ORF">U729_1778</name>
</gene>
<keyword evidence="6 8" id="KW-1133">Transmembrane helix</keyword>
<evidence type="ECO:0000313" key="10">
    <source>
        <dbReference type="Proteomes" id="UP000030635"/>
    </source>
</evidence>
<organism evidence="9 10">
    <name type="scientific">Clostridium baratii str. Sullivan</name>
    <dbReference type="NCBI Taxonomy" id="1415775"/>
    <lineage>
        <taxon>Bacteria</taxon>
        <taxon>Bacillati</taxon>
        <taxon>Bacillota</taxon>
        <taxon>Clostridia</taxon>
        <taxon>Eubacteriales</taxon>
        <taxon>Clostridiaceae</taxon>
        <taxon>Clostridium</taxon>
    </lineage>
</organism>
<keyword evidence="4 8" id="KW-1003">Cell membrane</keyword>
<evidence type="ECO:0000256" key="2">
    <source>
        <dbReference type="ARBA" id="ARBA00010100"/>
    </source>
</evidence>
<proteinExistence type="inferred from homology"/>
<sequence length="508" mass="53639">MDIYLKFIIALLPIVLLMVALGVFKVPGHKICPIALIFTMILATLVWKMPAYITISAAIEGIVLAVWPIMIVIIAAVFTYNLSIYTKGMEVIKKMLTSVTTDKRILVLILAFGFGGFLEAVAGFGTAVAIPAGIMAALGFEPIFAAVLCLIANTTPTAFGAIGLPVTTLAKVSDISAGELSYTIGIQLFIFIILLPFILVIITSKGVKGLKGVTFITFASGASFAIVQLIVAKYLGAELPAVFASVISMGVTIFIAKKFYKEEKAEDENGENITLKQGLIAWLPFILIFIFIILVSPLFPKLYDLVASLKTSVTLYRGEGATPYTLVWLATPGTLIIIAAFIGGLVQGAKFSEIVKVLISTVKQMFKSAITIIAIIALAKVMGYSGMIKSIALVLVMITGSFYPAISPLIGALGTFVTGSDTSANVLFGGLQVEAARSLGVDPYWLAAANTCGATAGKMISPQSIAVATAATGIEGEEGKILSSTLKFCIAYVLLLGVLTYVGTLIII</sequence>
<evidence type="ECO:0000256" key="1">
    <source>
        <dbReference type="ARBA" id="ARBA00004651"/>
    </source>
</evidence>
<dbReference type="GO" id="GO:0005886">
    <property type="term" value="C:plasma membrane"/>
    <property type="evidence" value="ECO:0007669"/>
    <property type="project" value="UniProtKB-SubCell"/>
</dbReference>
<dbReference type="PANTHER" id="PTHR30003">
    <property type="entry name" value="L-LACTATE PERMEASE"/>
    <property type="match status" value="1"/>
</dbReference>
<comment type="subcellular location">
    <subcellularLocation>
        <location evidence="1 8">Cell membrane</location>
        <topology evidence="1 8">Multi-pass membrane protein</topology>
    </subcellularLocation>
</comment>
<dbReference type="STRING" id="1561.NPD11_1241"/>
<feature type="transmembrane region" description="Helical" evidence="8">
    <location>
        <begin position="391"/>
        <end position="417"/>
    </location>
</feature>
<evidence type="ECO:0000256" key="5">
    <source>
        <dbReference type="ARBA" id="ARBA00022692"/>
    </source>
</evidence>
<evidence type="ECO:0000313" key="9">
    <source>
        <dbReference type="EMBL" id="AIY83254.1"/>
    </source>
</evidence>
<evidence type="ECO:0000256" key="7">
    <source>
        <dbReference type="ARBA" id="ARBA00023136"/>
    </source>
</evidence>
<feature type="transmembrane region" description="Helical" evidence="8">
    <location>
        <begin position="7"/>
        <end position="28"/>
    </location>
</feature>
<dbReference type="GO" id="GO:0015129">
    <property type="term" value="F:lactate transmembrane transporter activity"/>
    <property type="evidence" value="ECO:0007669"/>
    <property type="project" value="UniProtKB-UniRule"/>
</dbReference>
<feature type="transmembrane region" description="Helical" evidence="8">
    <location>
        <begin position="105"/>
        <end position="130"/>
    </location>
</feature>
<evidence type="ECO:0000256" key="8">
    <source>
        <dbReference type="RuleBase" id="RU365092"/>
    </source>
</evidence>